<proteinExistence type="predicted"/>
<organism evidence="1 2">
    <name type="scientific">Oxalobacter vibrioformis</name>
    <dbReference type="NCBI Taxonomy" id="933080"/>
    <lineage>
        <taxon>Bacteria</taxon>
        <taxon>Pseudomonadati</taxon>
        <taxon>Pseudomonadota</taxon>
        <taxon>Betaproteobacteria</taxon>
        <taxon>Burkholderiales</taxon>
        <taxon>Oxalobacteraceae</taxon>
        <taxon>Oxalobacter</taxon>
    </lineage>
</organism>
<accession>A0A9E9LYK1</accession>
<reference evidence="1" key="1">
    <citation type="journal article" date="2022" name="Front. Microbiol.">
        <title>New perspectives on an old grouping: The genomic and phenotypic variability of Oxalobacter formigenes and the implications for calcium oxalate stone prevention.</title>
        <authorList>
            <person name="Chmiel J.A."/>
            <person name="Carr C."/>
            <person name="Stuivenberg G.A."/>
            <person name="Venema R."/>
            <person name="Chanyi R.M."/>
            <person name="Al K.F."/>
            <person name="Giguere D."/>
            <person name="Say H."/>
            <person name="Akouris P.P."/>
            <person name="Dominguez Romero S.A."/>
            <person name="Kwong A."/>
            <person name="Tai V."/>
            <person name="Koval S.F."/>
            <person name="Razvi H."/>
            <person name="Bjazevic J."/>
            <person name="Burton J.P."/>
        </authorList>
    </citation>
    <scope>NUCLEOTIDE SEQUENCE</scope>
    <source>
        <strain evidence="1">WoOx3</strain>
    </source>
</reference>
<dbReference type="EMBL" id="CP098242">
    <property type="protein sequence ID" value="WAW09877.1"/>
    <property type="molecule type" value="Genomic_DNA"/>
</dbReference>
<dbReference type="AlphaFoldDB" id="A0A9E9LYK1"/>
<name>A0A9E9LYK1_9BURK</name>
<evidence type="ECO:0000313" key="2">
    <source>
        <dbReference type="Proteomes" id="UP001156215"/>
    </source>
</evidence>
<dbReference type="Proteomes" id="UP001156215">
    <property type="component" value="Chromosome"/>
</dbReference>
<sequence>MRRLTTQRQAAGYLLSGRRADSFHLCRKAAGSGMAPAKTMAFRHGQP</sequence>
<keyword evidence="2" id="KW-1185">Reference proteome</keyword>
<protein>
    <submittedName>
        <fullName evidence="1">Uncharacterized protein</fullName>
    </submittedName>
</protein>
<dbReference type="RefSeq" id="WP_269308882.1">
    <property type="nucleotide sequence ID" value="NZ_CP098242.1"/>
</dbReference>
<evidence type="ECO:0000313" key="1">
    <source>
        <dbReference type="EMBL" id="WAW09877.1"/>
    </source>
</evidence>
<dbReference type="KEGG" id="ovb:NB640_11750"/>
<gene>
    <name evidence="1" type="ORF">NB640_11750</name>
</gene>